<evidence type="ECO:0000313" key="2">
    <source>
        <dbReference type="EMBL" id="RIB28487.1"/>
    </source>
</evidence>
<keyword evidence="1" id="KW-0812">Transmembrane</keyword>
<keyword evidence="3" id="KW-1185">Reference proteome</keyword>
<keyword evidence="1" id="KW-1133">Transmembrane helix</keyword>
<evidence type="ECO:0000313" key="3">
    <source>
        <dbReference type="Proteomes" id="UP000266673"/>
    </source>
</evidence>
<gene>
    <name evidence="2" type="ORF">C2G38_2137318</name>
</gene>
<dbReference type="AlphaFoldDB" id="A0A397W4K3"/>
<feature type="transmembrane region" description="Helical" evidence="1">
    <location>
        <begin position="31"/>
        <end position="51"/>
    </location>
</feature>
<proteinExistence type="predicted"/>
<evidence type="ECO:0000256" key="1">
    <source>
        <dbReference type="SAM" id="Phobius"/>
    </source>
</evidence>
<accession>A0A397W4K3</accession>
<comment type="caution">
    <text evidence="2">The sequence shown here is derived from an EMBL/GenBank/DDBJ whole genome shotgun (WGS) entry which is preliminary data.</text>
</comment>
<name>A0A397W4K3_9GLOM</name>
<keyword evidence="1" id="KW-0472">Membrane</keyword>
<dbReference type="Proteomes" id="UP000266673">
    <property type="component" value="Unassembled WGS sequence"/>
</dbReference>
<dbReference type="EMBL" id="QKWP01000064">
    <property type="protein sequence ID" value="RIB28487.1"/>
    <property type="molecule type" value="Genomic_DNA"/>
</dbReference>
<protein>
    <submittedName>
        <fullName evidence="2">Uncharacterized protein</fullName>
    </submittedName>
</protein>
<dbReference type="OrthoDB" id="2356959at2759"/>
<reference evidence="2 3" key="1">
    <citation type="submission" date="2018-06" db="EMBL/GenBank/DDBJ databases">
        <title>Comparative genomics reveals the genomic features of Rhizophagus irregularis, R. cerebriforme, R. diaphanum and Gigaspora rosea, and their symbiotic lifestyle signature.</title>
        <authorList>
            <person name="Morin E."/>
            <person name="San Clemente H."/>
            <person name="Chen E.C.H."/>
            <person name="De La Providencia I."/>
            <person name="Hainaut M."/>
            <person name="Kuo A."/>
            <person name="Kohler A."/>
            <person name="Murat C."/>
            <person name="Tang N."/>
            <person name="Roy S."/>
            <person name="Loubradou J."/>
            <person name="Henrissat B."/>
            <person name="Grigoriev I.V."/>
            <person name="Corradi N."/>
            <person name="Roux C."/>
            <person name="Martin F.M."/>
        </authorList>
    </citation>
    <scope>NUCLEOTIDE SEQUENCE [LARGE SCALE GENOMIC DNA]</scope>
    <source>
        <strain evidence="2 3">DAOM 194757</strain>
    </source>
</reference>
<sequence>MLNFLMYCILNKFEKTFVTINLLISIMNQQINSFLIVFLSYLLAFAIFADAHNYETSKHKISPCCKASGSPGWTNEMHHATAEDSFPELDVTTAQHCCQKCVENPDCIQWAFGPGGCKTFVERIPSVSICSFSLGQPLIPNGDSGVIRCENDGCYKSCESHEPHE</sequence>
<organism evidence="2 3">
    <name type="scientific">Gigaspora rosea</name>
    <dbReference type="NCBI Taxonomy" id="44941"/>
    <lineage>
        <taxon>Eukaryota</taxon>
        <taxon>Fungi</taxon>
        <taxon>Fungi incertae sedis</taxon>
        <taxon>Mucoromycota</taxon>
        <taxon>Glomeromycotina</taxon>
        <taxon>Glomeromycetes</taxon>
        <taxon>Diversisporales</taxon>
        <taxon>Gigasporaceae</taxon>
        <taxon>Gigaspora</taxon>
    </lineage>
</organism>